<dbReference type="AlphaFoldDB" id="A0A8H2X561"/>
<dbReference type="GO" id="GO:0005524">
    <property type="term" value="F:ATP binding"/>
    <property type="evidence" value="ECO:0007669"/>
    <property type="project" value="InterPro"/>
</dbReference>
<gene>
    <name evidence="3" type="ORF">RDB_LOCUS19759</name>
</gene>
<dbReference type="PROSITE" id="PS50011">
    <property type="entry name" value="PROTEIN_KINASE_DOM"/>
    <property type="match status" value="1"/>
</dbReference>
<name>A0A8H2X561_9AGAM</name>
<feature type="domain" description="Protein kinase" evidence="2">
    <location>
        <begin position="239"/>
        <end position="521"/>
    </location>
</feature>
<evidence type="ECO:0000256" key="1">
    <source>
        <dbReference type="SAM" id="Coils"/>
    </source>
</evidence>
<dbReference type="Gene3D" id="1.10.510.10">
    <property type="entry name" value="Transferase(Phosphotransferase) domain 1"/>
    <property type="match status" value="1"/>
</dbReference>
<dbReference type="EMBL" id="CAJMWX010000469">
    <property type="protein sequence ID" value="CAE6418215.1"/>
    <property type="molecule type" value="Genomic_DNA"/>
</dbReference>
<dbReference type="Pfam" id="PF07714">
    <property type="entry name" value="PK_Tyr_Ser-Thr"/>
    <property type="match status" value="1"/>
</dbReference>
<sequence length="541" mass="61235">MNTDLPTGPPPAYTRGDATFAQVVGDLHKSVELGPDFKDALDAFREFLVSQEKITLNKDQLRILRSQAVYVLEECAKYRNEGGDLSRVLPIITEIFTVVSEQLAQGPRWDQVVQDPSAIDRLNTTIGDAFDRLAEQMRQMAKGENAESTMYENELRAAREKDRKKIAELESAIRELESSSRTPNEVVQSSMTENLKIIGDSSVYVEQKQVDARRALAVIAELTGKSLPPSTMLDRKFVIMGSQAISQGASYDVFLGEYFTGEKVAIKVLRHRVDEVTAQRTNQRFARQTENWAALRHDCILPFYGVGVMQSPILPEEHNMYLVSPYLKNQDSKRYLKTYQTVSRSARLQMALDIATGLKYMHNGDELPGLERKGLVHGALNIYNVLVKDSGRAVISGFGHAKMIGLGNYQASFTIDNSEYRYMGPEILDDAVLTFGSDIWSWAMTSLEILTDEPPFGAKTRGTKIIQMIGTDKRPERSNHPKIEEYDHSDEIWQLFEDCWKKQPGDRPSAGEVVRRLKPFVQELFRKYYSAARKSPPRLFQ</sequence>
<dbReference type="InterPro" id="IPR051681">
    <property type="entry name" value="Ser/Thr_Kinases-Pseudokinases"/>
</dbReference>
<dbReference type="InterPro" id="IPR000719">
    <property type="entry name" value="Prot_kinase_dom"/>
</dbReference>
<comment type="caution">
    <text evidence="3">The sequence shown here is derived from an EMBL/GenBank/DDBJ whole genome shotgun (WGS) entry which is preliminary data.</text>
</comment>
<evidence type="ECO:0000313" key="3">
    <source>
        <dbReference type="EMBL" id="CAE6418215.1"/>
    </source>
</evidence>
<keyword evidence="1" id="KW-0175">Coiled coil</keyword>
<dbReference type="PANTHER" id="PTHR44329">
    <property type="entry name" value="SERINE/THREONINE-PROTEIN KINASE TNNI3K-RELATED"/>
    <property type="match status" value="1"/>
</dbReference>
<organism evidence="3 4">
    <name type="scientific">Rhizoctonia solani</name>
    <dbReference type="NCBI Taxonomy" id="456999"/>
    <lineage>
        <taxon>Eukaryota</taxon>
        <taxon>Fungi</taxon>
        <taxon>Dikarya</taxon>
        <taxon>Basidiomycota</taxon>
        <taxon>Agaricomycotina</taxon>
        <taxon>Agaricomycetes</taxon>
        <taxon>Cantharellales</taxon>
        <taxon>Ceratobasidiaceae</taxon>
        <taxon>Rhizoctonia</taxon>
    </lineage>
</organism>
<accession>A0A8H2X561</accession>
<dbReference type="GO" id="GO:0004674">
    <property type="term" value="F:protein serine/threonine kinase activity"/>
    <property type="evidence" value="ECO:0007669"/>
    <property type="project" value="TreeGrafter"/>
</dbReference>
<evidence type="ECO:0000259" key="2">
    <source>
        <dbReference type="PROSITE" id="PS50011"/>
    </source>
</evidence>
<feature type="coiled-coil region" evidence="1">
    <location>
        <begin position="141"/>
        <end position="179"/>
    </location>
</feature>
<protein>
    <recommendedName>
        <fullName evidence="2">Protein kinase domain-containing protein</fullName>
    </recommendedName>
</protein>
<dbReference type="InterPro" id="IPR011009">
    <property type="entry name" value="Kinase-like_dom_sf"/>
</dbReference>
<dbReference type="SUPFAM" id="SSF56112">
    <property type="entry name" value="Protein kinase-like (PK-like)"/>
    <property type="match status" value="1"/>
</dbReference>
<dbReference type="InterPro" id="IPR001245">
    <property type="entry name" value="Ser-Thr/Tyr_kinase_cat_dom"/>
</dbReference>
<reference evidence="3" key="1">
    <citation type="submission" date="2021-01" db="EMBL/GenBank/DDBJ databases">
        <authorList>
            <person name="Kaushik A."/>
        </authorList>
    </citation>
    <scope>NUCLEOTIDE SEQUENCE</scope>
    <source>
        <strain evidence="3">AG4-R118</strain>
    </source>
</reference>
<evidence type="ECO:0000313" key="4">
    <source>
        <dbReference type="Proteomes" id="UP000663888"/>
    </source>
</evidence>
<proteinExistence type="predicted"/>
<dbReference type="Proteomes" id="UP000663888">
    <property type="component" value="Unassembled WGS sequence"/>
</dbReference>